<gene>
    <name evidence="7 8 9" type="primary">KLRG1</name>
</gene>
<evidence type="ECO:0000256" key="4">
    <source>
        <dbReference type="SAM" id="Phobius"/>
    </source>
</evidence>
<dbReference type="Proteomes" id="UP001652641">
    <property type="component" value="Chromosome 8"/>
</dbReference>
<dbReference type="InterPro" id="IPR042190">
    <property type="entry name" value="KLRG1"/>
</dbReference>
<dbReference type="PROSITE" id="PS50041">
    <property type="entry name" value="C_TYPE_LECTIN_2"/>
    <property type="match status" value="1"/>
</dbReference>
<dbReference type="Gene3D" id="3.10.100.10">
    <property type="entry name" value="Mannose-Binding Protein A, subunit A"/>
    <property type="match status" value="1"/>
</dbReference>
<dbReference type="InterPro" id="IPR016187">
    <property type="entry name" value="CTDL_fold"/>
</dbReference>
<dbReference type="GeneID" id="112917297"/>
<dbReference type="RefSeq" id="XP_025851022.1">
    <property type="nucleotide sequence ID" value="XM_025995237.1"/>
</dbReference>
<reference key="1">
    <citation type="submission" date="2019-01" db="UniProtKB">
        <authorList>
            <consortium name="RefSeq"/>
        </authorList>
    </citation>
    <scope>IDENTIFICATION</scope>
    <source>
        <strain evidence="7">TameXAggressive cross</strain>
        <tissue evidence="7">Blood</tissue>
        <tissue evidence="9">Cell line</tissue>
    </source>
</reference>
<keyword evidence="4" id="KW-1133">Transmembrane helix</keyword>
<dbReference type="Pfam" id="PF00059">
    <property type="entry name" value="Lectin_C"/>
    <property type="match status" value="1"/>
</dbReference>
<dbReference type="PANTHER" id="PTHR47648">
    <property type="entry name" value="KILLER CELL LECTIN-LIKE RECEPTOR SUBFAMILY G MEMBER 1"/>
    <property type="match status" value="1"/>
</dbReference>
<dbReference type="RefSeq" id="XP_072622164.1">
    <property type="nucleotide sequence ID" value="XM_072766063.1"/>
</dbReference>
<dbReference type="CDD" id="cd03593">
    <property type="entry name" value="CLECT_NK_receptors_like"/>
    <property type="match status" value="1"/>
</dbReference>
<comment type="subcellular location">
    <subcellularLocation>
        <location evidence="1">Membrane</location>
        <topology evidence="1">Single-pass membrane protein</topology>
    </subcellularLocation>
</comment>
<sequence length="209" mass="24169">MVRRPLQPNGGVLTRYQPCQQLHRELPVSRNWSTEPQAQNDYRPQPKVSSGRSPLSRHVAIALGFLSTILVCFLLVQWILCQGSKCNTFTSCYSCPDLWMRYGNHCYYFSVEKKDWNSSLEFCLAEDSHLLMFTDNQEMSLLKNFLRKDFYWIGLRNSSGWRWEDGSALNHSSILSNSLIQKCGTFSEAGLRASSCEVLLPWVCKRVRR</sequence>
<evidence type="ECO:0000256" key="1">
    <source>
        <dbReference type="ARBA" id="ARBA00004167"/>
    </source>
</evidence>
<dbReference type="GO" id="GO:0016020">
    <property type="term" value="C:membrane"/>
    <property type="evidence" value="ECO:0007669"/>
    <property type="project" value="UniProtKB-SubCell"/>
</dbReference>
<evidence type="ECO:0000313" key="7">
    <source>
        <dbReference type="RefSeq" id="XP_025851022.1"/>
    </source>
</evidence>
<reference evidence="8" key="2">
    <citation type="submission" date="2025-04" db="UniProtKB">
        <authorList>
            <consortium name="RefSeq"/>
        </authorList>
    </citation>
    <scope>IDENTIFICATION</scope>
    <source>
        <strain evidence="8">TameXAggressive cross</strain>
        <tissue evidence="8">Blood</tissue>
    </source>
</reference>
<evidence type="ECO:0000259" key="5">
    <source>
        <dbReference type="PROSITE" id="PS50041"/>
    </source>
</evidence>
<dbReference type="InterPro" id="IPR033992">
    <property type="entry name" value="NKR-like_CTLD"/>
</dbReference>
<evidence type="ECO:0000256" key="2">
    <source>
        <dbReference type="ARBA" id="ARBA00022734"/>
    </source>
</evidence>
<keyword evidence="4" id="KW-0812">Transmembrane</keyword>
<dbReference type="InterPro" id="IPR001304">
    <property type="entry name" value="C-type_lectin-like"/>
</dbReference>
<dbReference type="RefSeq" id="XP_025851023.1">
    <property type="nucleotide sequence ID" value="XM_025995238.1"/>
</dbReference>
<dbReference type="KEGG" id="vvp:112917297"/>
<proteinExistence type="predicted"/>
<feature type="transmembrane region" description="Helical" evidence="4">
    <location>
        <begin position="59"/>
        <end position="80"/>
    </location>
</feature>
<keyword evidence="4" id="KW-0472">Membrane</keyword>
<accession>A0A3Q7S587</accession>
<dbReference type="SMART" id="SM00034">
    <property type="entry name" value="CLECT"/>
    <property type="match status" value="1"/>
</dbReference>
<name>A0A3Q7S587_VULVU</name>
<evidence type="ECO:0000313" key="9">
    <source>
        <dbReference type="RefSeq" id="XP_072622164.1"/>
    </source>
</evidence>
<organism evidence="6 8">
    <name type="scientific">Vulpes vulpes</name>
    <name type="common">Red fox</name>
    <dbReference type="NCBI Taxonomy" id="9627"/>
    <lineage>
        <taxon>Eukaryota</taxon>
        <taxon>Metazoa</taxon>
        <taxon>Chordata</taxon>
        <taxon>Craniata</taxon>
        <taxon>Vertebrata</taxon>
        <taxon>Euteleostomi</taxon>
        <taxon>Mammalia</taxon>
        <taxon>Eutheria</taxon>
        <taxon>Laurasiatheria</taxon>
        <taxon>Carnivora</taxon>
        <taxon>Caniformia</taxon>
        <taxon>Canidae</taxon>
        <taxon>Vulpes</taxon>
    </lineage>
</organism>
<dbReference type="CTD" id="10219"/>
<keyword evidence="6" id="KW-1185">Reference proteome</keyword>
<feature type="region of interest" description="Disordered" evidence="3">
    <location>
        <begin position="33"/>
        <end position="52"/>
    </location>
</feature>
<dbReference type="PANTHER" id="PTHR47648:SF1">
    <property type="entry name" value="KILLER CELL LECTIN-LIKE RECEPTOR SUBFAMILY G MEMBER 1"/>
    <property type="match status" value="1"/>
</dbReference>
<dbReference type="AlphaFoldDB" id="A0A3Q7S587"/>
<evidence type="ECO:0000313" key="8">
    <source>
        <dbReference type="RefSeq" id="XP_025851023.1"/>
    </source>
</evidence>
<evidence type="ECO:0000256" key="3">
    <source>
        <dbReference type="SAM" id="MobiDB-lite"/>
    </source>
</evidence>
<keyword evidence="2" id="KW-0430">Lectin</keyword>
<feature type="domain" description="C-type lectin" evidence="5">
    <location>
        <begin position="102"/>
        <end position="205"/>
    </location>
</feature>
<dbReference type="SUPFAM" id="SSF56436">
    <property type="entry name" value="C-type lectin-like"/>
    <property type="match status" value="1"/>
</dbReference>
<dbReference type="GO" id="GO:0030246">
    <property type="term" value="F:carbohydrate binding"/>
    <property type="evidence" value="ECO:0007669"/>
    <property type="project" value="UniProtKB-KW"/>
</dbReference>
<protein>
    <submittedName>
        <fullName evidence="7 8">Killer cell lectin-like receptor subfamily G member 1 isoform X1</fullName>
    </submittedName>
</protein>
<evidence type="ECO:0000313" key="6">
    <source>
        <dbReference type="Proteomes" id="UP001652641"/>
    </source>
</evidence>
<dbReference type="InterPro" id="IPR016186">
    <property type="entry name" value="C-type_lectin-like/link_sf"/>
</dbReference>